<evidence type="ECO:0000256" key="1">
    <source>
        <dbReference type="SAM" id="MobiDB-lite"/>
    </source>
</evidence>
<organism evidence="2 3">
    <name type="scientific">Caligus rogercresseyi</name>
    <name type="common">Sea louse</name>
    <dbReference type="NCBI Taxonomy" id="217165"/>
    <lineage>
        <taxon>Eukaryota</taxon>
        <taxon>Metazoa</taxon>
        <taxon>Ecdysozoa</taxon>
        <taxon>Arthropoda</taxon>
        <taxon>Crustacea</taxon>
        <taxon>Multicrustacea</taxon>
        <taxon>Hexanauplia</taxon>
        <taxon>Copepoda</taxon>
        <taxon>Siphonostomatoida</taxon>
        <taxon>Caligidae</taxon>
        <taxon>Caligus</taxon>
    </lineage>
</organism>
<dbReference type="EMBL" id="CP045907">
    <property type="protein sequence ID" value="QQP35062.1"/>
    <property type="molecule type" value="Genomic_DNA"/>
</dbReference>
<gene>
    <name evidence="2" type="ORF">FKW44_023180</name>
</gene>
<evidence type="ECO:0000313" key="2">
    <source>
        <dbReference type="EMBL" id="QQP35062.1"/>
    </source>
</evidence>
<keyword evidence="3" id="KW-1185">Reference proteome</keyword>
<dbReference type="Proteomes" id="UP000595437">
    <property type="component" value="Chromosome 18"/>
</dbReference>
<name>A0A7T8GNY6_CALRO</name>
<feature type="region of interest" description="Disordered" evidence="1">
    <location>
        <begin position="1"/>
        <end position="27"/>
    </location>
</feature>
<evidence type="ECO:0000313" key="3">
    <source>
        <dbReference type="Proteomes" id="UP000595437"/>
    </source>
</evidence>
<reference evidence="3" key="1">
    <citation type="submission" date="2021-01" db="EMBL/GenBank/DDBJ databases">
        <title>Caligus Genome Assembly.</title>
        <authorList>
            <person name="Gallardo-Escarate C."/>
        </authorList>
    </citation>
    <scope>NUCLEOTIDE SEQUENCE [LARGE SCALE GENOMIC DNA]</scope>
</reference>
<accession>A0A7T8GNY6</accession>
<protein>
    <submittedName>
        <fullName evidence="2">Uncharacterized protein</fullName>
    </submittedName>
</protein>
<sequence length="52" mass="5618">MTDSSQGQGQHGCKVGEAHPKGSLPPPTCQGHCSWEGRLCCLSGHTRTVWRQ</sequence>
<proteinExistence type="predicted"/>
<dbReference type="AlphaFoldDB" id="A0A7T8GNY6"/>